<evidence type="ECO:0000256" key="1">
    <source>
        <dbReference type="SAM" id="Coils"/>
    </source>
</evidence>
<feature type="domain" description="PPIase cyclophilin-type" evidence="2">
    <location>
        <begin position="192"/>
        <end position="331"/>
    </location>
</feature>
<dbReference type="GO" id="GO:0003755">
    <property type="term" value="F:peptidyl-prolyl cis-trans isomerase activity"/>
    <property type="evidence" value="ECO:0007669"/>
    <property type="project" value="InterPro"/>
</dbReference>
<organism evidence="3 4">
    <name type="scientific">Chaetoceros tenuissimus</name>
    <dbReference type="NCBI Taxonomy" id="426638"/>
    <lineage>
        <taxon>Eukaryota</taxon>
        <taxon>Sar</taxon>
        <taxon>Stramenopiles</taxon>
        <taxon>Ochrophyta</taxon>
        <taxon>Bacillariophyta</taxon>
        <taxon>Coscinodiscophyceae</taxon>
        <taxon>Chaetocerotophycidae</taxon>
        <taxon>Chaetocerotales</taxon>
        <taxon>Chaetocerotaceae</taxon>
        <taxon>Chaetoceros</taxon>
    </lineage>
</organism>
<comment type="caution">
    <text evidence="3">The sequence shown here is derived from an EMBL/GenBank/DDBJ whole genome shotgun (WGS) entry which is preliminary data.</text>
</comment>
<dbReference type="Proteomes" id="UP001054902">
    <property type="component" value="Unassembled WGS sequence"/>
</dbReference>
<dbReference type="InterPro" id="IPR029000">
    <property type="entry name" value="Cyclophilin-like_dom_sf"/>
</dbReference>
<feature type="coiled-coil region" evidence="1">
    <location>
        <begin position="78"/>
        <end position="112"/>
    </location>
</feature>
<evidence type="ECO:0000259" key="2">
    <source>
        <dbReference type="Pfam" id="PF00160"/>
    </source>
</evidence>
<dbReference type="EMBL" id="BLLK01000045">
    <property type="protein sequence ID" value="GFH51226.1"/>
    <property type="molecule type" value="Genomic_DNA"/>
</dbReference>
<sequence>MVLFKRSASANSYPGVGFGDDELQYCNNFKQQRQTPSSYQSFKRDGKKKTDSFNIQVILQYVAIVLLLIQCYRTTEKVSSANKSLTQLQEMYDETHNELLVLEDELDGAHEDFHKLQMKLLAGQSGIKLTHPSEATDEDRELIVKKVIEKQDHQSERISSLQKSLQKSYEIEIDRRFGQGPHYVEFSLTVNGNKKFMTIEMAPNHVMPHSVYNFLDMIENKVWDNTIFTYRNHVVSAALMDNQMRPKNVDESLQHKLAFPEYSHEFDHDEFTIGFAGLGPNFYVNTKDNSSLHGPGKQPHAKLMNDADPCFARIVIGHDAFNTFKEQPNGGARQLATIHTAKIIKLSKERQQKLASSNK</sequence>
<dbReference type="InterPro" id="IPR002130">
    <property type="entry name" value="Cyclophilin-type_PPIase_dom"/>
</dbReference>
<keyword evidence="4" id="KW-1185">Reference proteome</keyword>
<dbReference type="AlphaFoldDB" id="A0AAD3H5P1"/>
<gene>
    <name evidence="3" type="ORF">CTEN210_07702</name>
</gene>
<evidence type="ECO:0000313" key="4">
    <source>
        <dbReference type="Proteomes" id="UP001054902"/>
    </source>
</evidence>
<proteinExistence type="predicted"/>
<dbReference type="Pfam" id="PF00160">
    <property type="entry name" value="Pro_isomerase"/>
    <property type="match status" value="1"/>
</dbReference>
<evidence type="ECO:0000313" key="3">
    <source>
        <dbReference type="EMBL" id="GFH51226.1"/>
    </source>
</evidence>
<dbReference type="Gene3D" id="2.40.100.10">
    <property type="entry name" value="Cyclophilin-like"/>
    <property type="match status" value="1"/>
</dbReference>
<name>A0AAD3H5P1_9STRA</name>
<dbReference type="SUPFAM" id="SSF50891">
    <property type="entry name" value="Cyclophilin-like"/>
    <property type="match status" value="1"/>
</dbReference>
<accession>A0AAD3H5P1</accession>
<keyword evidence="1" id="KW-0175">Coiled coil</keyword>
<reference evidence="3 4" key="1">
    <citation type="journal article" date="2021" name="Sci. Rep.">
        <title>The genome of the diatom Chaetoceros tenuissimus carries an ancient integrated fragment of an extant virus.</title>
        <authorList>
            <person name="Hongo Y."/>
            <person name="Kimura K."/>
            <person name="Takaki Y."/>
            <person name="Yoshida Y."/>
            <person name="Baba S."/>
            <person name="Kobayashi G."/>
            <person name="Nagasaki K."/>
            <person name="Hano T."/>
            <person name="Tomaru Y."/>
        </authorList>
    </citation>
    <scope>NUCLEOTIDE SEQUENCE [LARGE SCALE GENOMIC DNA]</scope>
    <source>
        <strain evidence="3 4">NIES-3715</strain>
    </source>
</reference>
<protein>
    <recommendedName>
        <fullName evidence="2">PPIase cyclophilin-type domain-containing protein</fullName>
    </recommendedName>
</protein>